<sequence length="223" mass="24545">MAEKRGGENIWIAYADMLTVLLMVFLLLAMLFQVIVATSKIAGPEDQAGNQNAESEQQSKKAPTVIDDKSKFSMANENKPNKNGGIDDTTGSSEQVAANLPLVMVDTGALKPRDGDLRLNVELNRTYLTSIQQNEVRAWALRNKTALTTEKLRIYSVGRSVNVSTGDTLLMQVNRAVATMAVLQKEGAIIKNIRFDNLIVPDNTEDYIILRTEDSNANNSKTQ</sequence>
<name>A0A1R0FAJ2_9HYPH</name>
<keyword evidence="3" id="KW-1185">Reference proteome</keyword>
<gene>
    <name evidence="2" type="ORF">PEB0149_013610</name>
</gene>
<dbReference type="OrthoDB" id="7926540at2"/>
<comment type="caution">
    <text evidence="2">The sequence shown here is derived from an EMBL/GenBank/DDBJ whole genome shotgun (WGS) entry which is preliminary data.</text>
</comment>
<evidence type="ECO:0000313" key="3">
    <source>
        <dbReference type="Proteomes" id="UP000187344"/>
    </source>
</evidence>
<dbReference type="Proteomes" id="UP000187344">
    <property type="component" value="Unassembled WGS sequence"/>
</dbReference>
<dbReference type="AlphaFoldDB" id="A0A1R0FAJ2"/>
<reference evidence="2 3" key="1">
    <citation type="submission" date="2016-12" db="EMBL/GenBank/DDBJ databases">
        <title>Comparative genomics of Bartonella apis.</title>
        <authorList>
            <person name="Engel P."/>
        </authorList>
    </citation>
    <scope>NUCLEOTIDE SEQUENCE [LARGE SCALE GENOMIC DNA]</scope>
    <source>
        <strain evidence="2 3">PEB0149</strain>
    </source>
</reference>
<proteinExistence type="predicted"/>
<protein>
    <submittedName>
        <fullName evidence="2">Membrane MotB of proton-channel complex MotA/MotB</fullName>
    </submittedName>
</protein>
<feature type="region of interest" description="Disordered" evidence="1">
    <location>
        <begin position="44"/>
        <end position="91"/>
    </location>
</feature>
<accession>A0A1R0FAJ2</accession>
<evidence type="ECO:0000256" key="1">
    <source>
        <dbReference type="SAM" id="MobiDB-lite"/>
    </source>
</evidence>
<evidence type="ECO:0000313" key="2">
    <source>
        <dbReference type="EMBL" id="OLY43919.1"/>
    </source>
</evidence>
<dbReference type="RefSeq" id="WP_075869084.1">
    <property type="nucleotide sequence ID" value="NZ_CALYQA010000006.1"/>
</dbReference>
<organism evidence="2 3">
    <name type="scientific">Bartonella apis</name>
    <dbReference type="NCBI Taxonomy" id="1686310"/>
    <lineage>
        <taxon>Bacteria</taxon>
        <taxon>Pseudomonadati</taxon>
        <taxon>Pseudomonadota</taxon>
        <taxon>Alphaproteobacteria</taxon>
        <taxon>Hyphomicrobiales</taxon>
        <taxon>Bartonellaceae</taxon>
        <taxon>Bartonella</taxon>
    </lineage>
</organism>
<dbReference type="EMBL" id="LXYT01000001">
    <property type="protein sequence ID" value="OLY43919.1"/>
    <property type="molecule type" value="Genomic_DNA"/>
</dbReference>